<feature type="domain" description="N-acetyltransferase" evidence="1">
    <location>
        <begin position="14"/>
        <end position="150"/>
    </location>
</feature>
<sequence length="150" mass="16711">MLVSDQRDREAVVIDYRVDGAPVPEQLRSLYDAVGWTAYTDDPQSLVAGVAGSANVVTAWDDETLVGLARVISDGHTIAYLQDVLVRPEHRRRGVATELVRRVFEPFASVRQHVLLTDAEPGQSRFYESLGFRETRDFPGAGLRAFVRLP</sequence>
<reference evidence="2 3" key="1">
    <citation type="submission" date="2020-08" db="EMBL/GenBank/DDBJ databases">
        <title>Sequencing the genomes of 1000 actinobacteria strains.</title>
        <authorList>
            <person name="Klenk H.-P."/>
        </authorList>
    </citation>
    <scope>NUCLEOTIDE SEQUENCE [LARGE SCALE GENOMIC DNA]</scope>
    <source>
        <strain evidence="2 3">DSM 23974</strain>
    </source>
</reference>
<dbReference type="InterPro" id="IPR016181">
    <property type="entry name" value="Acyl_CoA_acyltransferase"/>
</dbReference>
<comment type="caution">
    <text evidence="2">The sequence shown here is derived from an EMBL/GenBank/DDBJ whole genome shotgun (WGS) entry which is preliminary data.</text>
</comment>
<keyword evidence="3" id="KW-1185">Reference proteome</keyword>
<name>A0A7W7M290_9MICC</name>
<evidence type="ECO:0000313" key="3">
    <source>
        <dbReference type="Proteomes" id="UP000540191"/>
    </source>
</evidence>
<dbReference type="AlphaFoldDB" id="A0A7W7M290"/>
<keyword evidence="2" id="KW-0808">Transferase</keyword>
<proteinExistence type="predicted"/>
<dbReference type="InterPro" id="IPR000182">
    <property type="entry name" value="GNAT_dom"/>
</dbReference>
<accession>A0A7W7M290</accession>
<dbReference type="Proteomes" id="UP000540191">
    <property type="component" value="Unassembled WGS sequence"/>
</dbReference>
<organism evidence="2 3">
    <name type="scientific">Micrococcus cohnii</name>
    <dbReference type="NCBI Taxonomy" id="993416"/>
    <lineage>
        <taxon>Bacteria</taxon>
        <taxon>Bacillati</taxon>
        <taxon>Actinomycetota</taxon>
        <taxon>Actinomycetes</taxon>
        <taxon>Micrococcales</taxon>
        <taxon>Micrococcaceae</taxon>
        <taxon>Micrococcus</taxon>
    </lineage>
</organism>
<dbReference type="Pfam" id="PF13508">
    <property type="entry name" value="Acetyltransf_7"/>
    <property type="match status" value="1"/>
</dbReference>
<evidence type="ECO:0000313" key="2">
    <source>
        <dbReference type="EMBL" id="MBB4734807.1"/>
    </source>
</evidence>
<dbReference type="PANTHER" id="PTHR43233">
    <property type="entry name" value="FAMILY N-ACETYLTRANSFERASE, PUTATIVE (AFU_ORTHOLOGUE AFUA_6G03350)-RELATED"/>
    <property type="match status" value="1"/>
</dbReference>
<dbReference type="CDD" id="cd04301">
    <property type="entry name" value="NAT_SF"/>
    <property type="match status" value="1"/>
</dbReference>
<protein>
    <submittedName>
        <fullName evidence="2">Putative GNAT family acetyltransferase</fullName>
    </submittedName>
</protein>
<dbReference type="EMBL" id="JACHNA010000001">
    <property type="protein sequence ID" value="MBB4734807.1"/>
    <property type="molecule type" value="Genomic_DNA"/>
</dbReference>
<dbReference type="Gene3D" id="3.40.630.30">
    <property type="match status" value="1"/>
</dbReference>
<gene>
    <name evidence="2" type="ORF">HDA30_000315</name>
</gene>
<dbReference type="GO" id="GO:0016747">
    <property type="term" value="F:acyltransferase activity, transferring groups other than amino-acyl groups"/>
    <property type="evidence" value="ECO:0007669"/>
    <property type="project" value="InterPro"/>
</dbReference>
<dbReference type="PANTHER" id="PTHR43233:SF1">
    <property type="entry name" value="FAMILY N-ACETYLTRANSFERASE, PUTATIVE (AFU_ORTHOLOGUE AFUA_6G03350)-RELATED"/>
    <property type="match status" value="1"/>
</dbReference>
<dbReference type="SUPFAM" id="SSF55729">
    <property type="entry name" value="Acyl-CoA N-acyltransferases (Nat)"/>
    <property type="match status" value="1"/>
</dbReference>
<dbReference type="RefSeq" id="WP_184240909.1">
    <property type="nucleotide sequence ID" value="NZ_JACHNA010000001.1"/>
</dbReference>
<evidence type="ECO:0000259" key="1">
    <source>
        <dbReference type="PROSITE" id="PS51186"/>
    </source>
</evidence>
<dbReference type="PROSITE" id="PS51186">
    <property type="entry name" value="GNAT"/>
    <property type="match status" value="1"/>
</dbReference>
<dbReference type="InterPro" id="IPR053144">
    <property type="entry name" value="Acetyltransferase_Butenolide"/>
</dbReference>